<evidence type="ECO:0000256" key="1">
    <source>
        <dbReference type="SAM" id="SignalP"/>
    </source>
</evidence>
<gene>
    <name evidence="2" type="ORF">B5V51_6402</name>
</gene>
<keyword evidence="1" id="KW-0732">Signal</keyword>
<comment type="caution">
    <text evidence="2">The sequence shown here is derived from an EMBL/GenBank/DDBJ whole genome shotgun (WGS) entry which is preliminary data.</text>
</comment>
<proteinExistence type="predicted"/>
<feature type="chain" id="PRO_5012652745" description="WAP domain-containing protein" evidence="1">
    <location>
        <begin position="19"/>
        <end position="96"/>
    </location>
</feature>
<dbReference type="EMBL" id="NWSH01002846">
    <property type="protein sequence ID" value="PCG67445.1"/>
    <property type="molecule type" value="Genomic_DNA"/>
</dbReference>
<dbReference type="AlphaFoldDB" id="A0A2A4J5T4"/>
<accession>A0A2A4J5T4</accession>
<reference evidence="2" key="1">
    <citation type="submission" date="2017-09" db="EMBL/GenBank/DDBJ databases">
        <title>Contemporary evolution of a Lepidopteran species, Heliothis virescens, in response to modern agricultural practices.</title>
        <authorList>
            <person name="Fritz M.L."/>
            <person name="Deyonke A.M."/>
            <person name="Papanicolaou A."/>
            <person name="Micinski S."/>
            <person name="Westbrook J."/>
            <person name="Gould F."/>
        </authorList>
    </citation>
    <scope>NUCLEOTIDE SEQUENCE [LARGE SCALE GENOMIC DNA]</scope>
    <source>
        <strain evidence="2">HvINT-</strain>
        <tissue evidence="2">Whole body</tissue>
    </source>
</reference>
<protein>
    <recommendedName>
        <fullName evidence="3">WAP domain-containing protein</fullName>
    </recommendedName>
</protein>
<evidence type="ECO:0008006" key="3">
    <source>
        <dbReference type="Google" id="ProtNLM"/>
    </source>
</evidence>
<sequence length="96" mass="10396">MCRLTAIVLFLALSYATCSIINDRGTKDVPLPDAEIEDNSIAVPEVPEVPEVLPIDGITQFSATDNAKCAKVGEFCINHKDCCSNSCLGFMRRCVS</sequence>
<name>A0A2A4J5T4_HELVI</name>
<evidence type="ECO:0000313" key="2">
    <source>
        <dbReference type="EMBL" id="PCG67445.1"/>
    </source>
</evidence>
<organism evidence="2">
    <name type="scientific">Heliothis virescens</name>
    <name type="common">Tobacco budworm moth</name>
    <dbReference type="NCBI Taxonomy" id="7102"/>
    <lineage>
        <taxon>Eukaryota</taxon>
        <taxon>Metazoa</taxon>
        <taxon>Ecdysozoa</taxon>
        <taxon>Arthropoda</taxon>
        <taxon>Hexapoda</taxon>
        <taxon>Insecta</taxon>
        <taxon>Pterygota</taxon>
        <taxon>Neoptera</taxon>
        <taxon>Endopterygota</taxon>
        <taxon>Lepidoptera</taxon>
        <taxon>Glossata</taxon>
        <taxon>Ditrysia</taxon>
        <taxon>Noctuoidea</taxon>
        <taxon>Noctuidae</taxon>
        <taxon>Heliothinae</taxon>
        <taxon>Heliothis</taxon>
    </lineage>
</organism>
<feature type="signal peptide" evidence="1">
    <location>
        <begin position="1"/>
        <end position="18"/>
    </location>
</feature>